<feature type="domain" description="HTH tetR-type" evidence="5">
    <location>
        <begin position="6"/>
        <end position="66"/>
    </location>
</feature>
<keyword evidence="3" id="KW-0804">Transcription</keyword>
<keyword evidence="7" id="KW-1185">Reference proteome</keyword>
<keyword evidence="1" id="KW-0805">Transcription regulation</keyword>
<dbReference type="Pfam" id="PF00440">
    <property type="entry name" value="TetR_N"/>
    <property type="match status" value="1"/>
</dbReference>
<dbReference type="GO" id="GO:0003677">
    <property type="term" value="F:DNA binding"/>
    <property type="evidence" value="ECO:0007669"/>
    <property type="project" value="UniProtKB-UniRule"/>
</dbReference>
<dbReference type="PROSITE" id="PS50977">
    <property type="entry name" value="HTH_TETR_2"/>
    <property type="match status" value="1"/>
</dbReference>
<dbReference type="InterPro" id="IPR009057">
    <property type="entry name" value="Homeodomain-like_sf"/>
</dbReference>
<organism evidence="6 7">
    <name type="scientific">Solemya pervernicosa gill symbiont</name>
    <dbReference type="NCBI Taxonomy" id="642797"/>
    <lineage>
        <taxon>Bacteria</taxon>
        <taxon>Pseudomonadati</taxon>
        <taxon>Pseudomonadota</taxon>
        <taxon>Gammaproteobacteria</taxon>
        <taxon>sulfur-oxidizing symbionts</taxon>
    </lineage>
</organism>
<gene>
    <name evidence="6" type="ORF">BOW53_13875</name>
</gene>
<evidence type="ECO:0000259" key="5">
    <source>
        <dbReference type="PROSITE" id="PS50977"/>
    </source>
</evidence>
<evidence type="ECO:0000256" key="1">
    <source>
        <dbReference type="ARBA" id="ARBA00023015"/>
    </source>
</evidence>
<protein>
    <submittedName>
        <fullName evidence="6">TetR family transcriptional regulator</fullName>
    </submittedName>
</protein>
<dbReference type="AlphaFoldDB" id="A0A1T2L1A4"/>
<dbReference type="OrthoDB" id="9805134at2"/>
<evidence type="ECO:0000256" key="4">
    <source>
        <dbReference type="PROSITE-ProRule" id="PRU00335"/>
    </source>
</evidence>
<proteinExistence type="predicted"/>
<accession>A0A1T2L1A4</accession>
<comment type="caution">
    <text evidence="6">The sequence shown here is derived from an EMBL/GenBank/DDBJ whole genome shotgun (WGS) entry which is preliminary data.</text>
</comment>
<name>A0A1T2L1A4_9GAMM</name>
<evidence type="ECO:0000313" key="7">
    <source>
        <dbReference type="Proteomes" id="UP000191110"/>
    </source>
</evidence>
<feature type="DNA-binding region" description="H-T-H motif" evidence="4">
    <location>
        <begin position="29"/>
        <end position="48"/>
    </location>
</feature>
<dbReference type="InterPro" id="IPR001647">
    <property type="entry name" value="HTH_TetR"/>
</dbReference>
<dbReference type="PANTHER" id="PTHR47506">
    <property type="entry name" value="TRANSCRIPTIONAL REGULATORY PROTEIN"/>
    <property type="match status" value="1"/>
</dbReference>
<dbReference type="EMBL" id="MPRL01000070">
    <property type="protein sequence ID" value="OOZ38877.1"/>
    <property type="molecule type" value="Genomic_DNA"/>
</dbReference>
<dbReference type="Proteomes" id="UP000191110">
    <property type="component" value="Unassembled WGS sequence"/>
</dbReference>
<reference evidence="6 7" key="1">
    <citation type="submission" date="2016-11" db="EMBL/GenBank/DDBJ databases">
        <title>Mixed transmission modes and dynamic genome evolution in an obligate animal-bacterial symbiosis.</title>
        <authorList>
            <person name="Russell S.L."/>
            <person name="Corbett-Detig R.B."/>
            <person name="Cavanaugh C.M."/>
        </authorList>
    </citation>
    <scope>NUCLEOTIDE SEQUENCE [LARGE SCALE GENOMIC DNA]</scope>
    <source>
        <strain evidence="6">Sveles-Q1</strain>
    </source>
</reference>
<evidence type="ECO:0000256" key="3">
    <source>
        <dbReference type="ARBA" id="ARBA00023163"/>
    </source>
</evidence>
<dbReference type="SUPFAM" id="SSF46689">
    <property type="entry name" value="Homeodomain-like"/>
    <property type="match status" value="1"/>
</dbReference>
<dbReference type="RefSeq" id="WP_078484685.1">
    <property type="nucleotide sequence ID" value="NZ_MPRL01000070.1"/>
</dbReference>
<sequence length="197" mass="22594">MSSEKPDTREQILQATWKLMEQRVGKSIGMSDVAKATGISRQAVYLHFSSRTELMIATSNYVDEVKGLNQRLSQFEKAKTGLEMMDACVEVWGEFMPEIYGIAKALLSTRDTDQATAAAWNNNMRCLRDYCRAAIDRLDDEGKLAPEWSREEATEIFWTLISINNWEQLTIECGWSNEKYIERMKALINRTLVNSPH</sequence>
<evidence type="ECO:0000313" key="6">
    <source>
        <dbReference type="EMBL" id="OOZ38877.1"/>
    </source>
</evidence>
<keyword evidence="2 4" id="KW-0238">DNA-binding</keyword>
<dbReference type="Gene3D" id="1.10.357.10">
    <property type="entry name" value="Tetracycline Repressor, domain 2"/>
    <property type="match status" value="1"/>
</dbReference>
<evidence type="ECO:0000256" key="2">
    <source>
        <dbReference type="ARBA" id="ARBA00023125"/>
    </source>
</evidence>
<dbReference type="PANTHER" id="PTHR47506:SF1">
    <property type="entry name" value="HTH-TYPE TRANSCRIPTIONAL REGULATOR YJDC"/>
    <property type="match status" value="1"/>
</dbReference>